<dbReference type="InterPro" id="IPR008927">
    <property type="entry name" value="6-PGluconate_DH-like_C_sf"/>
</dbReference>
<dbReference type="Pfam" id="PF10728">
    <property type="entry name" value="DUF2520"/>
    <property type="match status" value="1"/>
</dbReference>
<dbReference type="Gene3D" id="1.10.1040.20">
    <property type="entry name" value="ProC-like, C-terminal domain"/>
    <property type="match status" value="1"/>
</dbReference>
<keyword evidence="4" id="KW-1185">Reference proteome</keyword>
<name>F0S9R7_PSESL</name>
<evidence type="ECO:0000313" key="3">
    <source>
        <dbReference type="EMBL" id="ADY51423.1"/>
    </source>
</evidence>
<organism evidence="3 4">
    <name type="scientific">Pseudopedobacter saltans (strain ATCC 51119 / DSM 12145 / JCM 21818 / CCUG 39354 / LMG 10337 / NBRC 100064 / NCIMB 13643)</name>
    <name type="common">Pedobacter saltans</name>
    <dbReference type="NCBI Taxonomy" id="762903"/>
    <lineage>
        <taxon>Bacteria</taxon>
        <taxon>Pseudomonadati</taxon>
        <taxon>Bacteroidota</taxon>
        <taxon>Sphingobacteriia</taxon>
        <taxon>Sphingobacteriales</taxon>
        <taxon>Sphingobacteriaceae</taxon>
        <taxon>Pseudopedobacter</taxon>
    </lineage>
</organism>
<evidence type="ECO:0008006" key="5">
    <source>
        <dbReference type="Google" id="ProtNLM"/>
    </source>
</evidence>
<feature type="domain" description="Pyrroline-5-carboxylate reductase catalytic N-terminal" evidence="1">
    <location>
        <begin position="3"/>
        <end position="89"/>
    </location>
</feature>
<dbReference type="InterPro" id="IPR036291">
    <property type="entry name" value="NAD(P)-bd_dom_sf"/>
</dbReference>
<dbReference type="PANTHER" id="PTHR40459">
    <property type="entry name" value="CONSERVED HYPOTHETICAL ALANINE AND LEUCINE RICH PROTEIN"/>
    <property type="match status" value="1"/>
</dbReference>
<dbReference type="Pfam" id="PF03807">
    <property type="entry name" value="F420_oxidored"/>
    <property type="match status" value="1"/>
</dbReference>
<dbReference type="STRING" id="762903.Pedsa_0851"/>
<protein>
    <recommendedName>
        <fullName evidence="5">DUF2520 domain-containing protein</fullName>
    </recommendedName>
</protein>
<dbReference type="EMBL" id="CP002545">
    <property type="protein sequence ID" value="ADY51423.1"/>
    <property type="molecule type" value="Genomic_DNA"/>
</dbReference>
<dbReference type="InterPro" id="IPR018931">
    <property type="entry name" value="DUF2520"/>
</dbReference>
<dbReference type="Proteomes" id="UP000000310">
    <property type="component" value="Chromosome"/>
</dbReference>
<dbReference type="HOGENOM" id="CLU_055635_1_1_10"/>
<reference evidence="3 4" key="1">
    <citation type="journal article" date="2011" name="Stand. Genomic Sci.">
        <title>Complete genome sequence of the gliding, heparinolytic Pedobacter saltans type strain (113).</title>
        <authorList>
            <person name="Liolios K."/>
            <person name="Sikorski J."/>
            <person name="Lu M."/>
            <person name="Nolan M."/>
            <person name="Lapidus A."/>
            <person name="Lucas S."/>
            <person name="Hammon N."/>
            <person name="Deshpande S."/>
            <person name="Cheng J.F."/>
            <person name="Tapia R."/>
            <person name="Han C."/>
            <person name="Goodwin L."/>
            <person name="Pitluck S."/>
            <person name="Huntemann M."/>
            <person name="Ivanova N."/>
            <person name="Pagani I."/>
            <person name="Mavromatis K."/>
            <person name="Ovchinikova G."/>
            <person name="Pati A."/>
            <person name="Chen A."/>
            <person name="Palaniappan K."/>
            <person name="Land M."/>
            <person name="Hauser L."/>
            <person name="Brambilla E.M."/>
            <person name="Kotsyurbenko O."/>
            <person name="Rohde M."/>
            <person name="Tindall B.J."/>
            <person name="Abt B."/>
            <person name="Goker M."/>
            <person name="Detter J.C."/>
            <person name="Woyke T."/>
            <person name="Bristow J."/>
            <person name="Eisen J.A."/>
            <person name="Markowitz V."/>
            <person name="Hugenholtz P."/>
            <person name="Klenk H.P."/>
            <person name="Kyrpides N.C."/>
        </authorList>
    </citation>
    <scope>NUCLEOTIDE SEQUENCE [LARGE SCALE GENOMIC DNA]</scope>
    <source>
        <strain evidence="4">ATCC 51119 / DSM 12145 / JCM 21818 / LMG 10337 / NBRC 100064 / NCIMB 13643</strain>
    </source>
</reference>
<evidence type="ECO:0000259" key="2">
    <source>
        <dbReference type="Pfam" id="PF10728"/>
    </source>
</evidence>
<proteinExistence type="predicted"/>
<dbReference type="KEGG" id="psn:Pedsa_0851"/>
<accession>F0S9R7</accession>
<dbReference type="PANTHER" id="PTHR40459:SF1">
    <property type="entry name" value="CONSERVED HYPOTHETICAL ALANINE AND LEUCINE RICH PROTEIN"/>
    <property type="match status" value="1"/>
</dbReference>
<dbReference type="InterPro" id="IPR028939">
    <property type="entry name" value="P5C_Rdtase_cat_N"/>
</dbReference>
<dbReference type="InterPro" id="IPR037108">
    <property type="entry name" value="TM1727-like_C_sf"/>
</dbReference>
<feature type="domain" description="DUF2520" evidence="2">
    <location>
        <begin position="125"/>
        <end position="250"/>
    </location>
</feature>
<dbReference type="Gene3D" id="3.40.50.720">
    <property type="entry name" value="NAD(P)-binding Rossmann-like Domain"/>
    <property type="match status" value="1"/>
</dbReference>
<dbReference type="RefSeq" id="WP_013631923.1">
    <property type="nucleotide sequence ID" value="NC_015177.1"/>
</dbReference>
<evidence type="ECO:0000313" key="4">
    <source>
        <dbReference type="Proteomes" id="UP000000310"/>
    </source>
</evidence>
<dbReference type="eggNOG" id="COG5495">
    <property type="taxonomic scope" value="Bacteria"/>
</dbReference>
<dbReference type="AlphaFoldDB" id="F0S9R7"/>
<gene>
    <name evidence="3" type="ordered locus">Pedsa_0851</name>
</gene>
<dbReference type="SUPFAM" id="SSF48179">
    <property type="entry name" value="6-phosphogluconate dehydrogenase C-terminal domain-like"/>
    <property type="match status" value="1"/>
</dbReference>
<evidence type="ECO:0000259" key="1">
    <source>
        <dbReference type="Pfam" id="PF03807"/>
    </source>
</evidence>
<dbReference type="OrthoDB" id="9810755at2"/>
<dbReference type="SUPFAM" id="SSF51735">
    <property type="entry name" value="NAD(P)-binding Rossmann-fold domains"/>
    <property type="match status" value="1"/>
</dbReference>
<sequence length="259" mass="28922">MNVAILGAGNVAWHLSKAFIMAGHPVRQIWNRTVEKAADLSFEIGGNSIADLANLKEEIDLIVITVNDEAIEKVASSLNPKPHQIVVHTSGSTSIEVLRPYASNCGVIYPLQTFSKEVPVDFSKIPVFIEGSNMEITNKLVEIFKCITSKVEFANSAQRMNLHISAVFACNFTNHLYSIAADLLREHQLNFEYLKPLILETANKVMNADPADVQTGPARRNDQITMDKHLAMLSNDTDKQELYRTISQRIVKMYHDNQA</sequence>
<reference evidence="4" key="2">
    <citation type="submission" date="2011-02" db="EMBL/GenBank/DDBJ databases">
        <title>The complete genome of Pedobacter saltans DSM 12145.</title>
        <authorList>
            <consortium name="US DOE Joint Genome Institute (JGI-PGF)"/>
            <person name="Lucas S."/>
            <person name="Copeland A."/>
            <person name="Lapidus A."/>
            <person name="Bruce D."/>
            <person name="Goodwin L."/>
            <person name="Pitluck S."/>
            <person name="Kyrpides N."/>
            <person name="Mavromatis K."/>
            <person name="Pagani I."/>
            <person name="Ivanova N."/>
            <person name="Ovchinnikova G."/>
            <person name="Lu M."/>
            <person name="Detter J.C."/>
            <person name="Han C."/>
            <person name="Land M."/>
            <person name="Hauser L."/>
            <person name="Markowitz V."/>
            <person name="Cheng J.-F."/>
            <person name="Hugenholtz P."/>
            <person name="Woyke T."/>
            <person name="Wu D."/>
            <person name="Tindall B."/>
            <person name="Pomrenke H.G."/>
            <person name="Brambilla E."/>
            <person name="Klenk H.-P."/>
            <person name="Eisen J.A."/>
        </authorList>
    </citation>
    <scope>NUCLEOTIDE SEQUENCE [LARGE SCALE GENOMIC DNA]</scope>
    <source>
        <strain evidence="4">ATCC 51119 / DSM 12145 / JCM 21818 / LMG 10337 / NBRC 100064 / NCIMB 13643</strain>
    </source>
</reference>